<dbReference type="AlphaFoldDB" id="A0A1L7XYW6"/>
<evidence type="ECO:0008006" key="3">
    <source>
        <dbReference type="Google" id="ProtNLM"/>
    </source>
</evidence>
<protein>
    <recommendedName>
        <fullName evidence="3">Hsp70 protein</fullName>
    </recommendedName>
</protein>
<name>A0A1L7XYW6_9HELO</name>
<dbReference type="STRING" id="576137.A0A1L7XYW6"/>
<dbReference type="EMBL" id="FJOG01000115">
    <property type="protein sequence ID" value="CZR70252.1"/>
    <property type="molecule type" value="Genomic_DNA"/>
</dbReference>
<dbReference type="SUPFAM" id="SSF53067">
    <property type="entry name" value="Actin-like ATPase domain"/>
    <property type="match status" value="2"/>
</dbReference>
<dbReference type="PANTHER" id="PTHR42749:SF1">
    <property type="entry name" value="CELL SHAPE-DETERMINING PROTEIN MREB"/>
    <property type="match status" value="1"/>
</dbReference>
<dbReference type="Gene3D" id="3.90.640.10">
    <property type="entry name" value="Actin, Chain A, domain 4"/>
    <property type="match status" value="1"/>
</dbReference>
<organism evidence="1 2">
    <name type="scientific">Phialocephala subalpina</name>
    <dbReference type="NCBI Taxonomy" id="576137"/>
    <lineage>
        <taxon>Eukaryota</taxon>
        <taxon>Fungi</taxon>
        <taxon>Dikarya</taxon>
        <taxon>Ascomycota</taxon>
        <taxon>Pezizomycotina</taxon>
        <taxon>Leotiomycetes</taxon>
        <taxon>Helotiales</taxon>
        <taxon>Mollisiaceae</taxon>
        <taxon>Phialocephala</taxon>
        <taxon>Phialocephala fortinii species complex</taxon>
    </lineage>
</organism>
<keyword evidence="2" id="KW-1185">Reference proteome</keyword>
<evidence type="ECO:0000313" key="1">
    <source>
        <dbReference type="EMBL" id="CZR70252.1"/>
    </source>
</evidence>
<dbReference type="Proteomes" id="UP000184330">
    <property type="component" value="Unassembled WGS sequence"/>
</dbReference>
<evidence type="ECO:0000313" key="2">
    <source>
        <dbReference type="Proteomes" id="UP000184330"/>
    </source>
</evidence>
<proteinExistence type="predicted"/>
<dbReference type="PANTHER" id="PTHR42749">
    <property type="entry name" value="CELL SHAPE-DETERMINING PROTEIN MREB"/>
    <property type="match status" value="1"/>
</dbReference>
<dbReference type="Gene3D" id="3.30.420.40">
    <property type="match status" value="2"/>
</dbReference>
<sequence>MSGTGVVPIPILVGIDIGYTCTGVAICSDFNSGNGIPSVIQNWPGSNTIVNKVPTKLVYAAAEIDIRYWGMECPDLQSLEGATAIIDVFKFFLDRSHVEKFRRVPPAAFKLENVKMWYADFLTALHGHIMRHLREQLRVDFDSTSVEFIFSIPTSWKGDDLLVGRFRELVEKSGFGNNGNVVMEMTEAEAAAVFTAKIHQHNFQEGDVFMVLDAGGGTTDMCVLKVKRVQEDMVELQNLAKPKDLPVGSVRIDEIFEDRVKDQLQALLGVSPELAQNLARQVRSGPFQAMKHRFGTQIVDSLSVLKMEVPNSSHSINLPKNELKEMFDSQIQQLTRSIDAAIALLKTPHPNVTLSDLFLAGGLGSSKYVQAEIMKHCEALRVRVLFAPDPKDLPLAVCKGLVIDRFQQFFNNLPVVPIQSNSSSYGILCKEKYDSNKHPGQSSTKNQLNGKKYAEDQIDWIVRKDENHEKDTPVSRFYSLLFDPSRTAGRLSFSIVTSTEDPDRLPTFLDGTGSARILCHVTSGEALLYHGDVVQKRGLTGKKPYYRVDFELLATIGVGKMKFTLRFLGENDRPQALKVQWEESLRFQGRGFSGLIKSI</sequence>
<dbReference type="InterPro" id="IPR043129">
    <property type="entry name" value="ATPase_NBD"/>
</dbReference>
<dbReference type="OrthoDB" id="2394218at2759"/>
<dbReference type="CDD" id="cd10170">
    <property type="entry name" value="ASKHA_NBD_HSP70"/>
    <property type="match status" value="1"/>
</dbReference>
<gene>
    <name evidence="1" type="ORF">PAC_20153</name>
</gene>
<accession>A0A1L7XYW6</accession>
<reference evidence="1 2" key="1">
    <citation type="submission" date="2016-03" db="EMBL/GenBank/DDBJ databases">
        <authorList>
            <person name="Ploux O."/>
        </authorList>
    </citation>
    <scope>NUCLEOTIDE SEQUENCE [LARGE SCALE GENOMIC DNA]</scope>
    <source>
        <strain evidence="1 2">UAMH 11012</strain>
    </source>
</reference>